<dbReference type="InterPro" id="IPR028087">
    <property type="entry name" value="Tad_N"/>
</dbReference>
<proteinExistence type="predicted"/>
<feature type="domain" description="Putative Flp pilus-assembly TadG-like N-terminal" evidence="2">
    <location>
        <begin position="39"/>
        <end position="86"/>
    </location>
</feature>
<dbReference type="EMBL" id="VULO01000001">
    <property type="protein sequence ID" value="MSS83311.1"/>
    <property type="molecule type" value="Genomic_DNA"/>
</dbReference>
<evidence type="ECO:0000313" key="3">
    <source>
        <dbReference type="EMBL" id="MSS83311.1"/>
    </source>
</evidence>
<dbReference type="NCBIfam" id="TIGR03816">
    <property type="entry name" value="tadE_like_DECH"/>
    <property type="match status" value="1"/>
</dbReference>
<sequence length="149" mass="15365">MGAGESRICGFRTRRPSHRFFAVQSSNSCRGVSVKSQEGSATVAAMGTVAALLLIGMLSIGATGALVAKTKAQNAADLSALAAANASPSALMIGDPSACEIASLAAVHNDAEPPSCWVEFGDIWVKVRYPFSFLGMSFSVEARARAGPE</sequence>
<feature type="transmembrane region" description="Helical" evidence="1">
    <location>
        <begin position="43"/>
        <end position="68"/>
    </location>
</feature>
<evidence type="ECO:0000256" key="1">
    <source>
        <dbReference type="SAM" id="Phobius"/>
    </source>
</evidence>
<name>A0A6N7W1N9_9ACTO</name>
<evidence type="ECO:0000259" key="2">
    <source>
        <dbReference type="Pfam" id="PF13400"/>
    </source>
</evidence>
<dbReference type="Pfam" id="PF13400">
    <property type="entry name" value="Tad"/>
    <property type="match status" value="1"/>
</dbReference>
<comment type="caution">
    <text evidence="3">The sequence shown here is derived from an EMBL/GenBank/DDBJ whole genome shotgun (WGS) entry which is preliminary data.</text>
</comment>
<keyword evidence="1" id="KW-0812">Transmembrane</keyword>
<gene>
    <name evidence="3" type="ORF">FYJ24_00725</name>
</gene>
<keyword evidence="4" id="KW-1185">Reference proteome</keyword>
<dbReference type="InterPro" id="IPR021202">
    <property type="entry name" value="Rv3654c-like"/>
</dbReference>
<dbReference type="Proteomes" id="UP000470875">
    <property type="component" value="Unassembled WGS sequence"/>
</dbReference>
<accession>A0A6N7W1N9</accession>
<evidence type="ECO:0000313" key="4">
    <source>
        <dbReference type="Proteomes" id="UP000470875"/>
    </source>
</evidence>
<keyword evidence="1" id="KW-0472">Membrane</keyword>
<protein>
    <submittedName>
        <fullName evidence="3">Flp pilus-assembly TadE/G-like family protein</fullName>
    </submittedName>
</protein>
<reference evidence="3 4" key="1">
    <citation type="submission" date="2019-08" db="EMBL/GenBank/DDBJ databases">
        <title>In-depth cultivation of the pig gut microbiome towards novel bacterial diversity and tailored functional studies.</title>
        <authorList>
            <person name="Wylensek D."/>
            <person name="Hitch T.C.A."/>
            <person name="Clavel T."/>
        </authorList>
    </citation>
    <scope>NUCLEOTIDE SEQUENCE [LARGE SCALE GENOMIC DNA]</scope>
    <source>
        <strain evidence="3 4">WB03_NA08</strain>
    </source>
</reference>
<keyword evidence="1" id="KW-1133">Transmembrane helix</keyword>
<organism evidence="3 4">
    <name type="scientific">Scrofimicrobium canadense</name>
    <dbReference type="NCBI Taxonomy" id="2652290"/>
    <lineage>
        <taxon>Bacteria</taxon>
        <taxon>Bacillati</taxon>
        <taxon>Actinomycetota</taxon>
        <taxon>Actinomycetes</taxon>
        <taxon>Actinomycetales</taxon>
        <taxon>Actinomycetaceae</taxon>
        <taxon>Scrofimicrobium</taxon>
    </lineage>
</organism>
<dbReference type="AlphaFoldDB" id="A0A6N7W1N9"/>